<organism evidence="1">
    <name type="scientific">uncultured Caudovirales phage</name>
    <dbReference type="NCBI Taxonomy" id="2100421"/>
    <lineage>
        <taxon>Viruses</taxon>
        <taxon>Duplodnaviria</taxon>
        <taxon>Heunggongvirae</taxon>
        <taxon>Uroviricota</taxon>
        <taxon>Caudoviricetes</taxon>
        <taxon>Peduoviridae</taxon>
        <taxon>Maltschvirus</taxon>
        <taxon>Maltschvirus maltsch</taxon>
    </lineage>
</organism>
<dbReference type="EMBL" id="LR796733">
    <property type="protein sequence ID" value="CAB4161800.1"/>
    <property type="molecule type" value="Genomic_DNA"/>
</dbReference>
<evidence type="ECO:0000313" key="1">
    <source>
        <dbReference type="EMBL" id="CAB4161800.1"/>
    </source>
</evidence>
<reference evidence="1" key="1">
    <citation type="submission" date="2020-04" db="EMBL/GenBank/DDBJ databases">
        <authorList>
            <person name="Chiriac C."/>
            <person name="Salcher M."/>
            <person name="Ghai R."/>
            <person name="Kavagutti S V."/>
        </authorList>
    </citation>
    <scope>NUCLEOTIDE SEQUENCE</scope>
</reference>
<accession>A0A6J5NPQ4</accession>
<protein>
    <submittedName>
        <fullName evidence="1">Uncharacterized protein</fullName>
    </submittedName>
</protein>
<gene>
    <name evidence="1" type="ORF">UFOVP778_4</name>
</gene>
<sequence>MLMFIVSISFAQYTPMTAAGYQFKRILCDSTLHIPSFCGIPTLRNSTAKNGAIAMDTCNNKLYKWTRAAGWSDISGGGIDSLKRSTDSIFARKAGVWVFQYKDSVGGGGGGSQNLQQVTDLGNTTTNALIVDDALAQVTKLGLTDYLNNLVYPFRYSNVFGSAFDLKDDLSGFPPFLNGYSSTLGDAFYKMGIESNKAILQVDGGSNTNNSSIKLTENELRFSEGGNVTSIKTNPSGNSASYFLPMNVGVDQTLLADAPNDGSKYARQNGTWVSFTTGGGTGTVTDISQGYGITASPTNPITTSGTIDVDTTTSGLSGKYLRIVDTTGKWASATASFVPYTGATLNVNLGDKTLKGEAIYAKESFYLRDTTLSGNYLVIQKDGDKGAILFANNSGGGLNGNVSLSVNNMSGSARTINLPDSNGTLALKEYTIDSLKRSSDSVYARKNGQWNFQYKDSVGSGGGGGGSAVSYYLNGSISQGTIGGVAYKQLKVTPVIGAGTNFTINADGYISQFITDVASPNKTLIPGGNWNFETYFSASSSGGSPSFYIELYKYDGTTFTLIASNSTTPESITGGTSIDLYFSALAVPTTILSSSDRLAVRFFVTHSGRTITMHTENSHLSQIITTFPSGITELNGLTAQQQSFGIGTSGTDFNINSASDIHTFNLPTASAANRGALSFTDWSTFNGKIGASDTSVFQRKSISANTIMANNTASAANVTAQAFYDKPEQAYTGTITFTGTAPTTIINNTYQWSQVGKTVTLFVNLLYSGGNSTTNIVFDLPSDCPTPSVPSGYIGASSVLYFGTYSVSNSLTSILRNGQSQLRRNSANTAYEITTPAWAAIVSRNFQFQITYRAQ</sequence>
<proteinExistence type="predicted"/>
<name>A0A6J5NPQ4_9CAUD</name>
<dbReference type="Gene3D" id="6.20.230.10">
    <property type="match status" value="1"/>
</dbReference>